<protein>
    <recommendedName>
        <fullName evidence="10 11">UDP-N-acetylmuramoyl-tripeptide--D-alanyl-D-alanine ligase</fullName>
        <ecNumber evidence="10 11">6.3.2.10</ecNumber>
    </recommendedName>
    <alternativeName>
        <fullName evidence="10">D-alanyl-D-alanine-adding enzyme</fullName>
    </alternativeName>
</protein>
<evidence type="ECO:0000256" key="8">
    <source>
        <dbReference type="ARBA" id="ARBA00023306"/>
    </source>
</evidence>
<dbReference type="Pfam" id="PF02875">
    <property type="entry name" value="Mur_ligase_C"/>
    <property type="match status" value="1"/>
</dbReference>
<dbReference type="SUPFAM" id="SSF53623">
    <property type="entry name" value="MurD-like peptide ligases, catalytic domain"/>
    <property type="match status" value="1"/>
</dbReference>
<dbReference type="InterPro" id="IPR000713">
    <property type="entry name" value="Mur_ligase_N"/>
</dbReference>
<accession>A0A921MDI6</accession>
<dbReference type="AlphaFoldDB" id="A0A921MDI6"/>
<keyword evidence="3 10" id="KW-0132">Cell division</keyword>
<evidence type="ECO:0000256" key="11">
    <source>
        <dbReference type="RuleBase" id="RU004136"/>
    </source>
</evidence>
<feature type="domain" description="Mur ligase central" evidence="14">
    <location>
        <begin position="115"/>
        <end position="313"/>
    </location>
</feature>
<comment type="function">
    <text evidence="10 11">Involved in cell wall formation. Catalyzes the final step in the synthesis of UDP-N-acetylmuramoyl-pentapeptide, the precursor of murein.</text>
</comment>
<evidence type="ECO:0000256" key="7">
    <source>
        <dbReference type="ARBA" id="ARBA00022984"/>
    </source>
</evidence>
<dbReference type="InterPro" id="IPR036615">
    <property type="entry name" value="Mur_ligase_C_dom_sf"/>
</dbReference>
<keyword evidence="8 10" id="KW-0131">Cell cycle</keyword>
<dbReference type="Gene3D" id="3.40.1390.10">
    <property type="entry name" value="MurE/MurF, N-terminal domain"/>
    <property type="match status" value="1"/>
</dbReference>
<evidence type="ECO:0000256" key="4">
    <source>
        <dbReference type="ARBA" id="ARBA00022741"/>
    </source>
</evidence>
<reference evidence="15" key="2">
    <citation type="submission" date="2021-09" db="EMBL/GenBank/DDBJ databases">
        <authorList>
            <person name="Gilroy R."/>
        </authorList>
    </citation>
    <scope>NUCLEOTIDE SEQUENCE</scope>
    <source>
        <strain evidence="15">ChiGjej5B5-7349</strain>
    </source>
</reference>
<feature type="binding site" evidence="10">
    <location>
        <begin position="117"/>
        <end position="123"/>
    </location>
    <ligand>
        <name>ATP</name>
        <dbReference type="ChEBI" id="CHEBI:30616"/>
    </ligand>
</feature>
<dbReference type="EC" id="6.3.2.10" evidence="10 11"/>
<keyword evidence="7 10" id="KW-0573">Peptidoglycan synthesis</keyword>
<dbReference type="GO" id="GO:0005737">
    <property type="term" value="C:cytoplasm"/>
    <property type="evidence" value="ECO:0007669"/>
    <property type="project" value="UniProtKB-SubCell"/>
</dbReference>
<dbReference type="GO" id="GO:0047480">
    <property type="term" value="F:UDP-N-acetylmuramoyl-tripeptide-D-alanyl-D-alanine ligase activity"/>
    <property type="evidence" value="ECO:0007669"/>
    <property type="project" value="UniProtKB-UniRule"/>
</dbReference>
<evidence type="ECO:0000256" key="9">
    <source>
        <dbReference type="ARBA" id="ARBA00023316"/>
    </source>
</evidence>
<dbReference type="GO" id="GO:0005524">
    <property type="term" value="F:ATP binding"/>
    <property type="evidence" value="ECO:0007669"/>
    <property type="project" value="UniProtKB-UniRule"/>
</dbReference>
<dbReference type="GO" id="GO:0071555">
    <property type="term" value="P:cell wall organization"/>
    <property type="evidence" value="ECO:0007669"/>
    <property type="project" value="UniProtKB-KW"/>
</dbReference>
<dbReference type="InterPro" id="IPR051046">
    <property type="entry name" value="MurCDEF_CellWall_CoF430Synth"/>
</dbReference>
<dbReference type="NCBIfam" id="TIGR01143">
    <property type="entry name" value="murF"/>
    <property type="match status" value="1"/>
</dbReference>
<keyword evidence="4 10" id="KW-0547">Nucleotide-binding</keyword>
<dbReference type="InterPro" id="IPR036565">
    <property type="entry name" value="Mur-like_cat_sf"/>
</dbReference>
<dbReference type="InterPro" id="IPR004101">
    <property type="entry name" value="Mur_ligase_C"/>
</dbReference>
<proteinExistence type="inferred from homology"/>
<keyword evidence="2 10" id="KW-0436">Ligase</keyword>
<dbReference type="GO" id="GO:0009252">
    <property type="term" value="P:peptidoglycan biosynthetic process"/>
    <property type="evidence" value="ECO:0007669"/>
    <property type="project" value="UniProtKB-UniRule"/>
</dbReference>
<keyword evidence="5 10" id="KW-0067">ATP-binding</keyword>
<gene>
    <name evidence="10" type="primary">murF</name>
    <name evidence="15" type="ORF">K8V08_03300</name>
</gene>
<dbReference type="Proteomes" id="UP000784435">
    <property type="component" value="Unassembled WGS sequence"/>
</dbReference>
<name>A0A921MDI6_9MICO</name>
<dbReference type="Pfam" id="PF08245">
    <property type="entry name" value="Mur_ligase_M"/>
    <property type="match status" value="1"/>
</dbReference>
<dbReference type="Pfam" id="PF01225">
    <property type="entry name" value="Mur_ligase"/>
    <property type="match status" value="1"/>
</dbReference>
<dbReference type="SUPFAM" id="SSF63418">
    <property type="entry name" value="MurE/MurF N-terminal domain"/>
    <property type="match status" value="1"/>
</dbReference>
<evidence type="ECO:0000256" key="1">
    <source>
        <dbReference type="ARBA" id="ARBA00022490"/>
    </source>
</evidence>
<evidence type="ECO:0000259" key="12">
    <source>
        <dbReference type="Pfam" id="PF01225"/>
    </source>
</evidence>
<dbReference type="InterPro" id="IPR035911">
    <property type="entry name" value="MurE/MurF_N"/>
</dbReference>
<dbReference type="PANTHER" id="PTHR43024:SF1">
    <property type="entry name" value="UDP-N-ACETYLMURAMOYL-TRIPEPTIDE--D-ALANYL-D-ALANINE LIGASE"/>
    <property type="match status" value="1"/>
</dbReference>
<dbReference type="GO" id="GO:0008360">
    <property type="term" value="P:regulation of cell shape"/>
    <property type="evidence" value="ECO:0007669"/>
    <property type="project" value="UniProtKB-KW"/>
</dbReference>
<dbReference type="InterPro" id="IPR013221">
    <property type="entry name" value="Mur_ligase_cen"/>
</dbReference>
<evidence type="ECO:0000256" key="3">
    <source>
        <dbReference type="ARBA" id="ARBA00022618"/>
    </source>
</evidence>
<evidence type="ECO:0000259" key="14">
    <source>
        <dbReference type="Pfam" id="PF08245"/>
    </source>
</evidence>
<evidence type="ECO:0000256" key="2">
    <source>
        <dbReference type="ARBA" id="ARBA00022598"/>
    </source>
</evidence>
<keyword evidence="9 10" id="KW-0961">Cell wall biogenesis/degradation</keyword>
<evidence type="ECO:0000256" key="5">
    <source>
        <dbReference type="ARBA" id="ARBA00022840"/>
    </source>
</evidence>
<comment type="catalytic activity">
    <reaction evidence="10 11">
        <text>D-alanyl-D-alanine + UDP-N-acetyl-alpha-D-muramoyl-L-alanyl-gamma-D-glutamyl-meso-2,6-diaminopimelate + ATP = UDP-N-acetyl-alpha-D-muramoyl-L-alanyl-gamma-D-glutamyl-meso-2,6-diaminopimeloyl-D-alanyl-D-alanine + ADP + phosphate + H(+)</text>
        <dbReference type="Rhea" id="RHEA:28374"/>
        <dbReference type="ChEBI" id="CHEBI:15378"/>
        <dbReference type="ChEBI" id="CHEBI:30616"/>
        <dbReference type="ChEBI" id="CHEBI:43474"/>
        <dbReference type="ChEBI" id="CHEBI:57822"/>
        <dbReference type="ChEBI" id="CHEBI:61386"/>
        <dbReference type="ChEBI" id="CHEBI:83905"/>
        <dbReference type="ChEBI" id="CHEBI:456216"/>
        <dbReference type="EC" id="6.3.2.10"/>
    </reaction>
</comment>
<comment type="pathway">
    <text evidence="10 11">Cell wall biogenesis; peptidoglycan biosynthesis.</text>
</comment>
<dbReference type="Gene3D" id="3.40.1190.10">
    <property type="entry name" value="Mur-like, catalytic domain"/>
    <property type="match status" value="1"/>
</dbReference>
<sequence>MKPFSAQDLADATSGELYGIAPDTQLSAGVVTDSRDVSTGDVYVARRGDQRDGLDFAPAALAAGASLIVAEAVPTVDGEHLPTLVVQDATEALGRLARLNVEALRESGDLTVVAITGSAGKTTVKDLVGDLLSSAGETVWPPKSFNNEVGVPLTALRADESTRFLVLEMGARSIGNLTYLTSLVTPDVAVELMVGTAHSGVFGSIENTARAKAELVESLRPGGVAVLNADDPRVRAMADVLGEGVDVLWFSASGRTSVEGSEAPVVSAEGVVTAASGRPRFTLHVPGAEPAEVELALVGEHHVSNALAAAAVAHSCGLTARSIVTTLATSGAASRWRMELIDSPSGITVLNDAYNANPDSMRSALKTLAAMGRGDEENPSRRTIAVIGEMLELGEESRQAHADIGELVVRLNIDRTVVVGEGARPAFQAAELEGSWGNEAVWVPTVAEARDLLKAELQPGDLVLFKSSNDVGLRYLGDEIAGVTVTS</sequence>
<evidence type="ECO:0000313" key="16">
    <source>
        <dbReference type="Proteomes" id="UP000784435"/>
    </source>
</evidence>
<keyword evidence="1 10" id="KW-0963">Cytoplasm</keyword>
<dbReference type="EMBL" id="DYUK01000076">
    <property type="protein sequence ID" value="HJG79419.1"/>
    <property type="molecule type" value="Genomic_DNA"/>
</dbReference>
<reference evidence="15" key="1">
    <citation type="journal article" date="2021" name="PeerJ">
        <title>Extensive microbial diversity within the chicken gut microbiome revealed by metagenomics and culture.</title>
        <authorList>
            <person name="Gilroy R."/>
            <person name="Ravi A."/>
            <person name="Getino M."/>
            <person name="Pursley I."/>
            <person name="Horton D.L."/>
            <person name="Alikhan N.F."/>
            <person name="Baker D."/>
            <person name="Gharbi K."/>
            <person name="Hall N."/>
            <person name="Watson M."/>
            <person name="Adriaenssens E.M."/>
            <person name="Foster-Nyarko E."/>
            <person name="Jarju S."/>
            <person name="Secka A."/>
            <person name="Antonio M."/>
            <person name="Oren A."/>
            <person name="Chaudhuri R.R."/>
            <person name="La Ragione R."/>
            <person name="Hildebrand F."/>
            <person name="Pallen M.J."/>
        </authorList>
    </citation>
    <scope>NUCLEOTIDE SEQUENCE</scope>
    <source>
        <strain evidence="15">ChiGjej5B5-7349</strain>
    </source>
</reference>
<organism evidence="15 16">
    <name type="scientific">Brevibacterium senegalense</name>
    <dbReference type="NCBI Taxonomy" id="1033736"/>
    <lineage>
        <taxon>Bacteria</taxon>
        <taxon>Bacillati</taxon>
        <taxon>Actinomycetota</taxon>
        <taxon>Actinomycetes</taxon>
        <taxon>Micrococcales</taxon>
        <taxon>Brevibacteriaceae</taxon>
        <taxon>Brevibacterium</taxon>
    </lineage>
</organism>
<dbReference type="Gene3D" id="3.90.190.20">
    <property type="entry name" value="Mur ligase, C-terminal domain"/>
    <property type="match status" value="1"/>
</dbReference>
<dbReference type="GO" id="GO:0051301">
    <property type="term" value="P:cell division"/>
    <property type="evidence" value="ECO:0007669"/>
    <property type="project" value="UniProtKB-KW"/>
</dbReference>
<comment type="caution">
    <text evidence="15">The sequence shown here is derived from an EMBL/GenBank/DDBJ whole genome shotgun (WGS) entry which is preliminary data.</text>
</comment>
<evidence type="ECO:0000256" key="6">
    <source>
        <dbReference type="ARBA" id="ARBA00022960"/>
    </source>
</evidence>
<comment type="similarity">
    <text evidence="10">Belongs to the MurCDEF family. MurF subfamily.</text>
</comment>
<evidence type="ECO:0000313" key="15">
    <source>
        <dbReference type="EMBL" id="HJG79419.1"/>
    </source>
</evidence>
<dbReference type="PANTHER" id="PTHR43024">
    <property type="entry name" value="UDP-N-ACETYLMURAMOYL-TRIPEPTIDE--D-ALANYL-D-ALANINE LIGASE"/>
    <property type="match status" value="1"/>
</dbReference>
<evidence type="ECO:0000259" key="13">
    <source>
        <dbReference type="Pfam" id="PF02875"/>
    </source>
</evidence>
<dbReference type="SUPFAM" id="SSF53244">
    <property type="entry name" value="MurD-like peptide ligases, peptide-binding domain"/>
    <property type="match status" value="1"/>
</dbReference>
<keyword evidence="6 10" id="KW-0133">Cell shape</keyword>
<dbReference type="InterPro" id="IPR005863">
    <property type="entry name" value="UDP-N-AcMur_synth"/>
</dbReference>
<feature type="domain" description="Mur ligase C-terminal" evidence="13">
    <location>
        <begin position="337"/>
        <end position="468"/>
    </location>
</feature>
<feature type="domain" description="Mur ligase N-terminal catalytic" evidence="12">
    <location>
        <begin position="29"/>
        <end position="98"/>
    </location>
</feature>
<dbReference type="HAMAP" id="MF_02019">
    <property type="entry name" value="MurF"/>
    <property type="match status" value="1"/>
</dbReference>
<evidence type="ECO:0000256" key="10">
    <source>
        <dbReference type="HAMAP-Rule" id="MF_02019"/>
    </source>
</evidence>
<comment type="subcellular location">
    <subcellularLocation>
        <location evidence="10 11">Cytoplasm</location>
    </subcellularLocation>
</comment>